<evidence type="ECO:0000313" key="12">
    <source>
        <dbReference type="EMBL" id="KAJ8529336.1"/>
    </source>
</evidence>
<dbReference type="InterPro" id="IPR036249">
    <property type="entry name" value="Thioredoxin-like_sf"/>
</dbReference>
<evidence type="ECO:0000256" key="5">
    <source>
        <dbReference type="ARBA" id="ARBA00022946"/>
    </source>
</evidence>
<evidence type="ECO:0000256" key="10">
    <source>
        <dbReference type="ARBA" id="ARBA00024039"/>
    </source>
</evidence>
<gene>
    <name evidence="12" type="ORF">K7X08_036171</name>
</gene>
<keyword evidence="6" id="KW-0249">Electron transport</keyword>
<feature type="domain" description="Thioredoxin" evidence="11">
    <location>
        <begin position="62"/>
        <end position="99"/>
    </location>
</feature>
<protein>
    <recommendedName>
        <fullName evidence="11">Thioredoxin domain-containing protein</fullName>
    </recommendedName>
</protein>
<evidence type="ECO:0000256" key="2">
    <source>
        <dbReference type="ARBA" id="ARBA00022448"/>
    </source>
</evidence>
<evidence type="ECO:0000256" key="7">
    <source>
        <dbReference type="ARBA" id="ARBA00023002"/>
    </source>
</evidence>
<dbReference type="AlphaFoldDB" id="A0A9Q1L690"/>
<keyword evidence="9" id="KW-0676">Redox-active center</keyword>
<evidence type="ECO:0000259" key="11">
    <source>
        <dbReference type="Pfam" id="PF00085"/>
    </source>
</evidence>
<dbReference type="GO" id="GO:0009657">
    <property type="term" value="P:plastid organization"/>
    <property type="evidence" value="ECO:0007669"/>
    <property type="project" value="TreeGrafter"/>
</dbReference>
<evidence type="ECO:0000256" key="1">
    <source>
        <dbReference type="ARBA" id="ARBA00004229"/>
    </source>
</evidence>
<keyword evidence="5" id="KW-0809">Transit peptide</keyword>
<dbReference type="Pfam" id="PF00085">
    <property type="entry name" value="Thioredoxin"/>
    <property type="match status" value="1"/>
</dbReference>
<dbReference type="CDD" id="cd02947">
    <property type="entry name" value="TRX_family"/>
    <property type="match status" value="1"/>
</dbReference>
<sequence>MYEISATPSFHPPPLHHHFNCSLFSYTTPRQLCTQTLSRKKSICKPQAAGQYVREDYLVKKLSAKEIPELIKGEKNVPVIIDFYATWCGPCILMAQELEME</sequence>
<evidence type="ECO:0000256" key="3">
    <source>
        <dbReference type="ARBA" id="ARBA00022528"/>
    </source>
</evidence>
<dbReference type="InterPro" id="IPR044182">
    <property type="entry name" value="CITRX"/>
</dbReference>
<comment type="subcellular location">
    <subcellularLocation>
        <location evidence="1">Plastid</location>
        <location evidence="1">Chloroplast</location>
    </subcellularLocation>
</comment>
<dbReference type="GO" id="GO:0009507">
    <property type="term" value="C:chloroplast"/>
    <property type="evidence" value="ECO:0007669"/>
    <property type="project" value="UniProtKB-SubCell"/>
</dbReference>
<dbReference type="PANTHER" id="PTHR47834:SF2">
    <property type="entry name" value="THIOREDOXIN-LIKE PROTEIN CITRX, CHLOROPLASTIC"/>
    <property type="match status" value="1"/>
</dbReference>
<reference evidence="13" key="1">
    <citation type="journal article" date="2023" name="Proc. Natl. Acad. Sci. U.S.A.">
        <title>Genomic and structural basis for evolution of tropane alkaloid biosynthesis.</title>
        <authorList>
            <person name="Wanga Y.-J."/>
            <person name="Taina T."/>
            <person name="Yua J.-Y."/>
            <person name="Lia J."/>
            <person name="Xua B."/>
            <person name="Chenc J."/>
            <person name="D'Auriad J.C."/>
            <person name="Huanga J.-P."/>
            <person name="Huanga S.-X."/>
        </authorList>
    </citation>
    <scope>NUCLEOTIDE SEQUENCE [LARGE SCALE GENOMIC DNA]</scope>
    <source>
        <strain evidence="13">cv. KIB-2019</strain>
    </source>
</reference>
<proteinExistence type="inferred from homology"/>
<evidence type="ECO:0000256" key="9">
    <source>
        <dbReference type="ARBA" id="ARBA00023284"/>
    </source>
</evidence>
<dbReference type="GO" id="GO:0045454">
    <property type="term" value="P:cell redox homeostasis"/>
    <property type="evidence" value="ECO:0007669"/>
    <property type="project" value="InterPro"/>
</dbReference>
<evidence type="ECO:0000313" key="13">
    <source>
        <dbReference type="Proteomes" id="UP001152561"/>
    </source>
</evidence>
<keyword evidence="8" id="KW-1015">Disulfide bond</keyword>
<comment type="caution">
    <text evidence="12">The sequence shown here is derived from an EMBL/GenBank/DDBJ whole genome shotgun (WGS) entry which is preliminary data.</text>
</comment>
<dbReference type="InterPro" id="IPR013766">
    <property type="entry name" value="Thioredoxin_domain"/>
</dbReference>
<keyword evidence="13" id="KW-1185">Reference proteome</keyword>
<dbReference type="GO" id="GO:0015035">
    <property type="term" value="F:protein-disulfide reductase activity"/>
    <property type="evidence" value="ECO:0007669"/>
    <property type="project" value="InterPro"/>
</dbReference>
<evidence type="ECO:0000256" key="4">
    <source>
        <dbReference type="ARBA" id="ARBA00022640"/>
    </source>
</evidence>
<name>A0A9Q1L690_9SOLA</name>
<dbReference type="GO" id="GO:0009579">
    <property type="term" value="C:thylakoid"/>
    <property type="evidence" value="ECO:0007669"/>
    <property type="project" value="TreeGrafter"/>
</dbReference>
<evidence type="ECO:0000256" key="8">
    <source>
        <dbReference type="ARBA" id="ARBA00023157"/>
    </source>
</evidence>
<comment type="similarity">
    <text evidence="10">Belongs to the thioredoxin family. Plant CITRX-type subfamily.</text>
</comment>
<dbReference type="Gene3D" id="3.40.30.10">
    <property type="entry name" value="Glutaredoxin"/>
    <property type="match status" value="1"/>
</dbReference>
<organism evidence="12 13">
    <name type="scientific">Anisodus acutangulus</name>
    <dbReference type="NCBI Taxonomy" id="402998"/>
    <lineage>
        <taxon>Eukaryota</taxon>
        <taxon>Viridiplantae</taxon>
        <taxon>Streptophyta</taxon>
        <taxon>Embryophyta</taxon>
        <taxon>Tracheophyta</taxon>
        <taxon>Spermatophyta</taxon>
        <taxon>Magnoliopsida</taxon>
        <taxon>eudicotyledons</taxon>
        <taxon>Gunneridae</taxon>
        <taxon>Pentapetalae</taxon>
        <taxon>asterids</taxon>
        <taxon>lamiids</taxon>
        <taxon>Solanales</taxon>
        <taxon>Solanaceae</taxon>
        <taxon>Solanoideae</taxon>
        <taxon>Hyoscyameae</taxon>
        <taxon>Anisodus</taxon>
    </lineage>
</organism>
<keyword evidence="2" id="KW-0813">Transport</keyword>
<dbReference type="SUPFAM" id="SSF52833">
    <property type="entry name" value="Thioredoxin-like"/>
    <property type="match status" value="1"/>
</dbReference>
<keyword evidence="7" id="KW-0560">Oxidoreductase</keyword>
<dbReference type="PANTHER" id="PTHR47834">
    <property type="entry name" value="THIOREDOXIN-LIKE PROTEIN CITRX, CHLOROPLASTIC"/>
    <property type="match status" value="1"/>
</dbReference>
<evidence type="ECO:0000256" key="6">
    <source>
        <dbReference type="ARBA" id="ARBA00022982"/>
    </source>
</evidence>
<dbReference type="Proteomes" id="UP001152561">
    <property type="component" value="Unassembled WGS sequence"/>
</dbReference>
<accession>A0A9Q1L690</accession>
<dbReference type="OrthoDB" id="2121326at2759"/>
<keyword evidence="4" id="KW-0934">Plastid</keyword>
<dbReference type="EMBL" id="JAJAGQ010000022">
    <property type="protein sequence ID" value="KAJ8529336.1"/>
    <property type="molecule type" value="Genomic_DNA"/>
</dbReference>
<keyword evidence="3" id="KW-0150">Chloroplast</keyword>